<proteinExistence type="predicted"/>
<organism evidence="1 2">
    <name type="scientific">Actinidia rufa</name>
    <dbReference type="NCBI Taxonomy" id="165716"/>
    <lineage>
        <taxon>Eukaryota</taxon>
        <taxon>Viridiplantae</taxon>
        <taxon>Streptophyta</taxon>
        <taxon>Embryophyta</taxon>
        <taxon>Tracheophyta</taxon>
        <taxon>Spermatophyta</taxon>
        <taxon>Magnoliopsida</taxon>
        <taxon>eudicotyledons</taxon>
        <taxon>Gunneridae</taxon>
        <taxon>Pentapetalae</taxon>
        <taxon>asterids</taxon>
        <taxon>Ericales</taxon>
        <taxon>Actinidiaceae</taxon>
        <taxon>Actinidia</taxon>
    </lineage>
</organism>
<name>A0A7J0DBC9_9ERIC</name>
<dbReference type="Proteomes" id="UP000585474">
    <property type="component" value="Unassembled WGS sequence"/>
</dbReference>
<evidence type="ECO:0000313" key="2">
    <source>
        <dbReference type="Proteomes" id="UP000585474"/>
    </source>
</evidence>
<protein>
    <submittedName>
        <fullName evidence="1">Uncharacterized protein</fullName>
    </submittedName>
</protein>
<dbReference type="EMBL" id="BJWL01000144">
    <property type="protein sequence ID" value="GFS31415.1"/>
    <property type="molecule type" value="Genomic_DNA"/>
</dbReference>
<accession>A0A7J0DBC9</accession>
<comment type="caution">
    <text evidence="1">The sequence shown here is derived from an EMBL/GenBank/DDBJ whole genome shotgun (WGS) entry which is preliminary data.</text>
</comment>
<sequence>MSSHQTRGRARSLIGARGARIVHRARENREEGYNDNHHESEMGGEAHAFGGNFWVVGGAPPTVISGTEFMQGVFTAIEQVVRNTVQEMLVLTRAADTKTVIRGGVNETRTITHPKSQHEVVTNRDIVLRAANEGAIMHIEEEHSGSFGLEGSEDSGTSLHYDISNGTVEDSRTIGATVGCLCYTRYFLYD</sequence>
<evidence type="ECO:0000313" key="1">
    <source>
        <dbReference type="EMBL" id="GFS31415.1"/>
    </source>
</evidence>
<keyword evidence="2" id="KW-1185">Reference proteome</keyword>
<gene>
    <name evidence="1" type="ORF">Acr_00g0017180</name>
</gene>
<reference evidence="2" key="1">
    <citation type="submission" date="2019-07" db="EMBL/GenBank/DDBJ databases">
        <title>De Novo Assembly of kiwifruit Actinidia rufa.</title>
        <authorList>
            <person name="Sugita-Konishi S."/>
            <person name="Sato K."/>
            <person name="Mori E."/>
            <person name="Abe Y."/>
            <person name="Kisaki G."/>
            <person name="Hamano K."/>
            <person name="Suezawa K."/>
            <person name="Otani M."/>
            <person name="Fukuda T."/>
            <person name="Manabe T."/>
            <person name="Gomi K."/>
            <person name="Tabuchi M."/>
            <person name="Akimitsu K."/>
            <person name="Kataoka I."/>
        </authorList>
    </citation>
    <scope>NUCLEOTIDE SEQUENCE [LARGE SCALE GENOMIC DNA]</scope>
    <source>
        <strain evidence="2">cv. Fuchu</strain>
    </source>
</reference>
<dbReference type="AlphaFoldDB" id="A0A7J0DBC9"/>